<dbReference type="EMBL" id="JBFAIH010000003">
    <property type="protein sequence ID" value="MEV0362573.1"/>
    <property type="molecule type" value="Genomic_DNA"/>
</dbReference>
<name>A0ABV3F4J7_9NOCA</name>
<dbReference type="InterPro" id="IPR036291">
    <property type="entry name" value="NAD(P)-bd_dom_sf"/>
</dbReference>
<dbReference type="CDD" id="cd05233">
    <property type="entry name" value="SDR_c"/>
    <property type="match status" value="1"/>
</dbReference>
<proteinExistence type="inferred from homology"/>
<gene>
    <name evidence="3" type="ORF">AB0H72_07715</name>
</gene>
<keyword evidence="4" id="KW-1185">Reference proteome</keyword>
<protein>
    <submittedName>
        <fullName evidence="3">SDR family oxidoreductase</fullName>
        <ecNumber evidence="3">1.-.-.-</ecNumber>
    </submittedName>
</protein>
<keyword evidence="2 3" id="KW-0560">Oxidoreductase</keyword>
<dbReference type="RefSeq" id="WP_357975328.1">
    <property type="nucleotide sequence ID" value="NZ_JBFAIH010000003.1"/>
</dbReference>
<evidence type="ECO:0000313" key="4">
    <source>
        <dbReference type="Proteomes" id="UP001551658"/>
    </source>
</evidence>
<evidence type="ECO:0000256" key="2">
    <source>
        <dbReference type="ARBA" id="ARBA00023002"/>
    </source>
</evidence>
<evidence type="ECO:0000313" key="3">
    <source>
        <dbReference type="EMBL" id="MEV0362573.1"/>
    </source>
</evidence>
<comment type="similarity">
    <text evidence="1">Belongs to the short-chain dehydrogenases/reductases (SDR) family.</text>
</comment>
<comment type="caution">
    <text evidence="3">The sequence shown here is derived from an EMBL/GenBank/DDBJ whole genome shotgun (WGS) entry which is preliminary data.</text>
</comment>
<dbReference type="PANTHER" id="PTHR43669:SF8">
    <property type="entry name" value="SHORT-CHAIN TYPE DEHYDROGENASE_REDUCTASE-RELATED"/>
    <property type="match status" value="1"/>
</dbReference>
<evidence type="ECO:0000256" key="1">
    <source>
        <dbReference type="ARBA" id="ARBA00006484"/>
    </source>
</evidence>
<dbReference type="PRINTS" id="PR00081">
    <property type="entry name" value="GDHRDH"/>
</dbReference>
<dbReference type="InterPro" id="IPR002347">
    <property type="entry name" value="SDR_fam"/>
</dbReference>
<dbReference type="Proteomes" id="UP001551658">
    <property type="component" value="Unassembled WGS sequence"/>
</dbReference>
<dbReference type="SUPFAM" id="SSF51735">
    <property type="entry name" value="NAD(P)-binding Rossmann-fold domains"/>
    <property type="match status" value="1"/>
</dbReference>
<dbReference type="EC" id="1.-.-.-" evidence="3"/>
<sequence length="267" mass="27982">MSTNLLLEDKNAVIYGAGGAIGHAVARTFAREGARVFLAGRTASRVETVAEEIAAGGGAAEATQVDALDETAVAEHLDAVIEKAGGVDISFNAVGLRNTTLQGVPLVDLEVEDFMRPITEHVRANFLTARLAGRHMTAKGSGVIMTVTSIPSRIANPLMGGVAVAMAAEEALIRDLSVEFAPHGVRVAGVRTQGMPDSGTIEEVFGIHAKAHGVTREQFQHMVAERTHRKRLPTLQEMAEVVAFIASDRASGIAGTIANMSLGAIPD</sequence>
<dbReference type="GO" id="GO:0016491">
    <property type="term" value="F:oxidoreductase activity"/>
    <property type="evidence" value="ECO:0007669"/>
    <property type="project" value="UniProtKB-KW"/>
</dbReference>
<dbReference type="Gene3D" id="3.40.50.720">
    <property type="entry name" value="NAD(P)-binding Rossmann-like Domain"/>
    <property type="match status" value="1"/>
</dbReference>
<organism evidence="3 4">
    <name type="scientific">Nocardia fusca</name>
    <dbReference type="NCBI Taxonomy" id="941183"/>
    <lineage>
        <taxon>Bacteria</taxon>
        <taxon>Bacillati</taxon>
        <taxon>Actinomycetota</taxon>
        <taxon>Actinomycetes</taxon>
        <taxon>Mycobacteriales</taxon>
        <taxon>Nocardiaceae</taxon>
        <taxon>Nocardia</taxon>
    </lineage>
</organism>
<reference evidence="3 4" key="1">
    <citation type="submission" date="2024-06" db="EMBL/GenBank/DDBJ databases">
        <title>The Natural Products Discovery Center: Release of the First 8490 Sequenced Strains for Exploring Actinobacteria Biosynthetic Diversity.</title>
        <authorList>
            <person name="Kalkreuter E."/>
            <person name="Kautsar S.A."/>
            <person name="Yang D."/>
            <person name="Bader C.D."/>
            <person name="Teijaro C.N."/>
            <person name="Fluegel L."/>
            <person name="Davis C.M."/>
            <person name="Simpson J.R."/>
            <person name="Lauterbach L."/>
            <person name="Steele A.D."/>
            <person name="Gui C."/>
            <person name="Meng S."/>
            <person name="Li G."/>
            <person name="Viehrig K."/>
            <person name="Ye F."/>
            <person name="Su P."/>
            <person name="Kiefer A.F."/>
            <person name="Nichols A."/>
            <person name="Cepeda A.J."/>
            <person name="Yan W."/>
            <person name="Fan B."/>
            <person name="Jiang Y."/>
            <person name="Adhikari A."/>
            <person name="Zheng C.-J."/>
            <person name="Schuster L."/>
            <person name="Cowan T.M."/>
            <person name="Smanski M.J."/>
            <person name="Chevrette M.G."/>
            <person name="De Carvalho L.P.S."/>
            <person name="Shen B."/>
        </authorList>
    </citation>
    <scope>NUCLEOTIDE SEQUENCE [LARGE SCALE GENOMIC DNA]</scope>
    <source>
        <strain evidence="3 4">NPDC050671</strain>
    </source>
</reference>
<dbReference type="Pfam" id="PF13561">
    <property type="entry name" value="adh_short_C2"/>
    <property type="match status" value="1"/>
</dbReference>
<dbReference type="PANTHER" id="PTHR43669">
    <property type="entry name" value="5-KETO-D-GLUCONATE 5-REDUCTASE"/>
    <property type="match status" value="1"/>
</dbReference>
<accession>A0ABV3F4J7</accession>